<reference evidence="2" key="1">
    <citation type="submission" date="2014-11" db="EMBL/GenBank/DDBJ databases">
        <authorList>
            <person name="Amaro Gonzalez C."/>
        </authorList>
    </citation>
    <scope>NUCLEOTIDE SEQUENCE</scope>
</reference>
<organism evidence="2">
    <name type="scientific">Anguilla anguilla</name>
    <name type="common">European freshwater eel</name>
    <name type="synonym">Muraena anguilla</name>
    <dbReference type="NCBI Taxonomy" id="7936"/>
    <lineage>
        <taxon>Eukaryota</taxon>
        <taxon>Metazoa</taxon>
        <taxon>Chordata</taxon>
        <taxon>Craniata</taxon>
        <taxon>Vertebrata</taxon>
        <taxon>Euteleostomi</taxon>
        <taxon>Actinopterygii</taxon>
        <taxon>Neopterygii</taxon>
        <taxon>Teleostei</taxon>
        <taxon>Anguilliformes</taxon>
        <taxon>Anguillidae</taxon>
        <taxon>Anguilla</taxon>
    </lineage>
</organism>
<proteinExistence type="predicted"/>
<protein>
    <submittedName>
        <fullName evidence="2">Uncharacterized protein</fullName>
    </submittedName>
</protein>
<dbReference type="EMBL" id="GBXM01030987">
    <property type="protein sequence ID" value="JAH77590.1"/>
    <property type="molecule type" value="Transcribed_RNA"/>
</dbReference>
<reference evidence="2" key="2">
    <citation type="journal article" date="2015" name="Fish Shellfish Immunol.">
        <title>Early steps in the European eel (Anguilla anguilla)-Vibrio vulnificus interaction in the gills: Role of the RtxA13 toxin.</title>
        <authorList>
            <person name="Callol A."/>
            <person name="Pajuelo D."/>
            <person name="Ebbesson L."/>
            <person name="Teles M."/>
            <person name="MacKenzie S."/>
            <person name="Amaro C."/>
        </authorList>
    </citation>
    <scope>NUCLEOTIDE SEQUENCE</scope>
</reference>
<evidence type="ECO:0000313" key="2">
    <source>
        <dbReference type="EMBL" id="JAH77590.1"/>
    </source>
</evidence>
<feature type="region of interest" description="Disordered" evidence="1">
    <location>
        <begin position="1"/>
        <end position="46"/>
    </location>
</feature>
<accession>A0A0E9VJI1</accession>
<feature type="compositionally biased region" description="Basic and acidic residues" evidence="1">
    <location>
        <begin position="20"/>
        <end position="34"/>
    </location>
</feature>
<dbReference type="AlphaFoldDB" id="A0A0E9VJI1"/>
<sequence>MHVPLGCKTSSSRTRWVKAANRDGSRENCIDSRGARSPRGPTRIKS</sequence>
<name>A0A0E9VJI1_ANGAN</name>
<evidence type="ECO:0000256" key="1">
    <source>
        <dbReference type="SAM" id="MobiDB-lite"/>
    </source>
</evidence>